<evidence type="ECO:0000313" key="2">
    <source>
        <dbReference type="Proteomes" id="UP000315711"/>
    </source>
</evidence>
<sequence>MTTMVELESIEQWHELLESSSDKKVFLLKHSTTCPISAEAYKQYDAFINDYAGSDATFALVKVIEQRPVSNTIAEELSIKHESPQFFIFENKEPKWVDSHWNITKKKIEAALS</sequence>
<evidence type="ECO:0000313" key="1">
    <source>
        <dbReference type="EMBL" id="TWI59205.1"/>
    </source>
</evidence>
<gene>
    <name evidence="1" type="ORF">IQ10_00918</name>
</gene>
<dbReference type="Gene3D" id="3.40.30.10">
    <property type="entry name" value="Glutaredoxin"/>
    <property type="match status" value="1"/>
</dbReference>
<accession>A0A562QR79</accession>
<comment type="caution">
    <text evidence="1">The sequence shown here is derived from an EMBL/GenBank/DDBJ whole genome shotgun (WGS) entry which is preliminary data.</text>
</comment>
<dbReference type="RefSeq" id="WP_242009738.1">
    <property type="nucleotide sequence ID" value="NZ_VLKZ01000002.1"/>
</dbReference>
<dbReference type="Proteomes" id="UP000315711">
    <property type="component" value="Unassembled WGS sequence"/>
</dbReference>
<keyword evidence="2" id="KW-1185">Reference proteome</keyword>
<dbReference type="NCBIfam" id="TIGR04019">
    <property type="entry name" value="B_thiol_YtxJ"/>
    <property type="match status" value="1"/>
</dbReference>
<reference evidence="1 2" key="1">
    <citation type="journal article" date="2015" name="Stand. Genomic Sci.">
        <title>Genomic Encyclopedia of Bacterial and Archaeal Type Strains, Phase III: the genomes of soil and plant-associated and newly described type strains.</title>
        <authorList>
            <person name="Whitman W.B."/>
            <person name="Woyke T."/>
            <person name="Klenk H.P."/>
            <person name="Zhou Y."/>
            <person name="Lilburn T.G."/>
            <person name="Beck B.J."/>
            <person name="De Vos P."/>
            <person name="Vandamme P."/>
            <person name="Eisen J.A."/>
            <person name="Garrity G."/>
            <person name="Hugenholtz P."/>
            <person name="Kyrpides N.C."/>
        </authorList>
    </citation>
    <scope>NUCLEOTIDE SEQUENCE [LARGE SCALE GENOMIC DNA]</scope>
    <source>
        <strain evidence="1 2">CGMCC 1.10116</strain>
    </source>
</reference>
<dbReference type="AlphaFoldDB" id="A0A562QR79"/>
<proteinExistence type="predicted"/>
<dbReference type="InterPro" id="IPR022551">
    <property type="entry name" value="BrxC"/>
</dbReference>
<dbReference type="SUPFAM" id="SSF52833">
    <property type="entry name" value="Thioredoxin-like"/>
    <property type="match status" value="1"/>
</dbReference>
<dbReference type="Pfam" id="PF11009">
    <property type="entry name" value="BrxC"/>
    <property type="match status" value="1"/>
</dbReference>
<dbReference type="EMBL" id="VLKZ01000002">
    <property type="protein sequence ID" value="TWI59205.1"/>
    <property type="molecule type" value="Genomic_DNA"/>
</dbReference>
<dbReference type="InterPro" id="IPR036249">
    <property type="entry name" value="Thioredoxin-like_sf"/>
</dbReference>
<name>A0A562QR79_9BACI</name>
<protein>
    <submittedName>
        <fullName evidence="1">Bacillithiol system protein YtxJ</fullName>
    </submittedName>
</protein>
<organism evidence="1 2">
    <name type="scientific">Halalkalibacter nanhaiisediminis</name>
    <dbReference type="NCBI Taxonomy" id="688079"/>
    <lineage>
        <taxon>Bacteria</taxon>
        <taxon>Bacillati</taxon>
        <taxon>Bacillota</taxon>
        <taxon>Bacilli</taxon>
        <taxon>Bacillales</taxon>
        <taxon>Bacillaceae</taxon>
        <taxon>Halalkalibacter</taxon>
    </lineage>
</organism>